<dbReference type="InterPro" id="IPR036427">
    <property type="entry name" value="Bromodomain-like_sf"/>
</dbReference>
<reference evidence="4" key="1">
    <citation type="submission" date="2021-09" db="EMBL/GenBank/DDBJ databases">
        <authorList>
            <consortium name="AG Swart"/>
            <person name="Singh M."/>
            <person name="Singh A."/>
            <person name="Seah K."/>
            <person name="Emmerich C."/>
        </authorList>
    </citation>
    <scope>NUCLEOTIDE SEQUENCE</scope>
    <source>
        <strain evidence="4">ATCC30299</strain>
    </source>
</reference>
<dbReference type="InterPro" id="IPR001487">
    <property type="entry name" value="Bromodomain"/>
</dbReference>
<dbReference type="AlphaFoldDB" id="A0AAU9JUM7"/>
<dbReference type="GO" id="GO:0006338">
    <property type="term" value="P:chromatin remodeling"/>
    <property type="evidence" value="ECO:0007669"/>
    <property type="project" value="TreeGrafter"/>
</dbReference>
<dbReference type="EMBL" id="CAJZBQ010000043">
    <property type="protein sequence ID" value="CAG9327142.1"/>
    <property type="molecule type" value="Genomic_DNA"/>
</dbReference>
<dbReference type="Proteomes" id="UP001162131">
    <property type="component" value="Unassembled WGS sequence"/>
</dbReference>
<dbReference type="SUPFAM" id="SSF47370">
    <property type="entry name" value="Bromodomain"/>
    <property type="match status" value="1"/>
</dbReference>
<keyword evidence="1 2" id="KW-0103">Bromodomain</keyword>
<evidence type="ECO:0000256" key="2">
    <source>
        <dbReference type="PROSITE-ProRule" id="PRU00035"/>
    </source>
</evidence>
<dbReference type="Pfam" id="PF00439">
    <property type="entry name" value="Bromodomain"/>
    <property type="match status" value="1"/>
</dbReference>
<dbReference type="PROSITE" id="PS50014">
    <property type="entry name" value="BROMODOMAIN_2"/>
    <property type="match status" value="1"/>
</dbReference>
<organism evidence="4 5">
    <name type="scientific">Blepharisma stoltei</name>
    <dbReference type="NCBI Taxonomy" id="1481888"/>
    <lineage>
        <taxon>Eukaryota</taxon>
        <taxon>Sar</taxon>
        <taxon>Alveolata</taxon>
        <taxon>Ciliophora</taxon>
        <taxon>Postciliodesmatophora</taxon>
        <taxon>Heterotrichea</taxon>
        <taxon>Heterotrichida</taxon>
        <taxon>Blepharismidae</taxon>
        <taxon>Blepharisma</taxon>
    </lineage>
</organism>
<evidence type="ECO:0000256" key="1">
    <source>
        <dbReference type="ARBA" id="ARBA00023117"/>
    </source>
</evidence>
<dbReference type="PRINTS" id="PR00503">
    <property type="entry name" value="BROMODOMAIN"/>
</dbReference>
<dbReference type="InterPro" id="IPR050935">
    <property type="entry name" value="Bromo_chromatin_reader"/>
</dbReference>
<evidence type="ECO:0000313" key="4">
    <source>
        <dbReference type="EMBL" id="CAG9327142.1"/>
    </source>
</evidence>
<dbReference type="PANTHER" id="PTHR22880:SF225">
    <property type="entry name" value="BROMODOMAIN-CONTAINING PROTEIN BET-1-RELATED"/>
    <property type="match status" value="1"/>
</dbReference>
<gene>
    <name evidence="4" type="ORF">BSTOLATCC_MIC43186</name>
</gene>
<dbReference type="PANTHER" id="PTHR22880">
    <property type="entry name" value="FALZ-RELATED BROMODOMAIN-CONTAINING PROTEINS"/>
    <property type="match status" value="1"/>
</dbReference>
<name>A0AAU9JUM7_9CILI</name>
<protein>
    <recommendedName>
        <fullName evidence="3">Bromo domain-containing protein</fullName>
    </recommendedName>
</protein>
<dbReference type="GO" id="GO:0000785">
    <property type="term" value="C:chromatin"/>
    <property type="evidence" value="ECO:0007669"/>
    <property type="project" value="TreeGrafter"/>
</dbReference>
<dbReference type="Gene3D" id="1.20.920.10">
    <property type="entry name" value="Bromodomain-like"/>
    <property type="match status" value="1"/>
</dbReference>
<dbReference type="InterPro" id="IPR027353">
    <property type="entry name" value="NET_dom"/>
</dbReference>
<dbReference type="SMART" id="SM00297">
    <property type="entry name" value="BROMO"/>
    <property type="match status" value="1"/>
</dbReference>
<dbReference type="Gene3D" id="1.20.1270.220">
    <property type="match status" value="1"/>
</dbReference>
<dbReference type="GO" id="GO:0005634">
    <property type="term" value="C:nucleus"/>
    <property type="evidence" value="ECO:0007669"/>
    <property type="project" value="TreeGrafter"/>
</dbReference>
<feature type="domain" description="Bromo" evidence="3">
    <location>
        <begin position="23"/>
        <end position="95"/>
    </location>
</feature>
<dbReference type="GO" id="GO:0006355">
    <property type="term" value="P:regulation of DNA-templated transcription"/>
    <property type="evidence" value="ECO:0007669"/>
    <property type="project" value="TreeGrafter"/>
</dbReference>
<dbReference type="Pfam" id="PF17035">
    <property type="entry name" value="BET"/>
    <property type="match status" value="1"/>
</dbReference>
<evidence type="ECO:0000259" key="3">
    <source>
        <dbReference type="PROSITE" id="PS50014"/>
    </source>
</evidence>
<dbReference type="InterPro" id="IPR038336">
    <property type="entry name" value="NET_sf"/>
</dbReference>
<evidence type="ECO:0000313" key="5">
    <source>
        <dbReference type="Proteomes" id="UP001162131"/>
    </source>
</evidence>
<keyword evidence="5" id="KW-1185">Reference proteome</keyword>
<proteinExistence type="predicted"/>
<comment type="caution">
    <text evidence="4">The sequence shown here is derived from an EMBL/GenBank/DDBJ whole genome shotgun (WGS) entry which is preliminary data.</text>
</comment>
<sequence length="218" mass="25559">METKLFLTADEETKAYQMLNLLELHDESADFLHPVDWKLLAIPDYPLQIKNPMDLGSIKKKIKSKAYHNLSDFIADVQLVWNNCKTYNESHTDVYQQAEFLEKQMRRYCTKLKIPVPRGQAKHLRDEEEIVREDPNVVSFEEKWEMTEQIKKLGQSTLEEIVQLITTNAPHAVENEEQEKIKVKLDEVDRDTFTKMQEIIVRSFTVDEGAPHKKAKRS</sequence>
<accession>A0AAU9JUM7</accession>
<dbReference type="CDD" id="cd04369">
    <property type="entry name" value="Bromodomain"/>
    <property type="match status" value="1"/>
</dbReference>